<feature type="compositionally biased region" description="Polar residues" evidence="1">
    <location>
        <begin position="71"/>
        <end position="80"/>
    </location>
</feature>
<evidence type="ECO:0000313" key="3">
    <source>
        <dbReference type="Proteomes" id="UP000317243"/>
    </source>
</evidence>
<comment type="caution">
    <text evidence="2">The sequence shown here is derived from an EMBL/GenBank/DDBJ whole genome shotgun (WGS) entry which is preliminary data.</text>
</comment>
<reference evidence="2 3" key="1">
    <citation type="submission" date="2019-02" db="EMBL/GenBank/DDBJ databases">
        <title>Deep-cultivation of Planctomycetes and their phenomic and genomic characterization uncovers novel biology.</title>
        <authorList>
            <person name="Wiegand S."/>
            <person name="Jogler M."/>
            <person name="Boedeker C."/>
            <person name="Pinto D."/>
            <person name="Vollmers J."/>
            <person name="Rivas-Marin E."/>
            <person name="Kohn T."/>
            <person name="Peeters S.H."/>
            <person name="Heuer A."/>
            <person name="Rast P."/>
            <person name="Oberbeckmann S."/>
            <person name="Bunk B."/>
            <person name="Jeske O."/>
            <person name="Meyerdierks A."/>
            <person name="Storesund J.E."/>
            <person name="Kallscheuer N."/>
            <person name="Luecker S."/>
            <person name="Lage O.M."/>
            <person name="Pohl T."/>
            <person name="Merkel B.J."/>
            <person name="Hornburger P."/>
            <person name="Mueller R.-W."/>
            <person name="Bruemmer F."/>
            <person name="Labrenz M."/>
            <person name="Spormann A.M."/>
            <person name="Op Den Camp H."/>
            <person name="Overmann J."/>
            <person name="Amann R."/>
            <person name="Jetten M.S.M."/>
            <person name="Mascher T."/>
            <person name="Medema M.H."/>
            <person name="Devos D.P."/>
            <person name="Kaster A.-K."/>
            <person name="Ovreas L."/>
            <person name="Rohde M."/>
            <person name="Galperin M.Y."/>
            <person name="Jogler C."/>
        </authorList>
    </citation>
    <scope>NUCLEOTIDE SEQUENCE [LARGE SCALE GENOMIC DNA]</scope>
    <source>
        <strain evidence="2 3">KOR42</strain>
    </source>
</reference>
<evidence type="ECO:0000256" key="1">
    <source>
        <dbReference type="SAM" id="MobiDB-lite"/>
    </source>
</evidence>
<feature type="region of interest" description="Disordered" evidence="1">
    <location>
        <begin position="69"/>
        <end position="93"/>
    </location>
</feature>
<keyword evidence="3" id="KW-1185">Reference proteome</keyword>
<protein>
    <submittedName>
        <fullName evidence="2">Uncharacterized protein</fullName>
    </submittedName>
</protein>
<feature type="compositionally biased region" description="Basic and acidic residues" evidence="1">
    <location>
        <begin position="81"/>
        <end position="93"/>
    </location>
</feature>
<dbReference type="AlphaFoldDB" id="A0A5C5VQI4"/>
<accession>A0A5C5VQI4</accession>
<dbReference type="EMBL" id="SIHI01000056">
    <property type="protein sequence ID" value="TWT40071.1"/>
    <property type="molecule type" value="Genomic_DNA"/>
</dbReference>
<sequence length="93" mass="10004">MAVRDERPVLINGKRDDRMAGISIQIRVVHAPGIADDRVGLSVAPIDKPLDNRLLARIACGKVQGIGTPLINDSSSGNHDTWSDIRHGDAQTV</sequence>
<proteinExistence type="predicted"/>
<organism evidence="2 3">
    <name type="scientific">Thalassoglobus neptunius</name>
    <dbReference type="NCBI Taxonomy" id="1938619"/>
    <lineage>
        <taxon>Bacteria</taxon>
        <taxon>Pseudomonadati</taxon>
        <taxon>Planctomycetota</taxon>
        <taxon>Planctomycetia</taxon>
        <taxon>Planctomycetales</taxon>
        <taxon>Planctomycetaceae</taxon>
        <taxon>Thalassoglobus</taxon>
    </lineage>
</organism>
<gene>
    <name evidence="2" type="ORF">KOR42_50060</name>
</gene>
<name>A0A5C5VQI4_9PLAN</name>
<evidence type="ECO:0000313" key="2">
    <source>
        <dbReference type="EMBL" id="TWT40071.1"/>
    </source>
</evidence>
<dbReference type="Proteomes" id="UP000317243">
    <property type="component" value="Unassembled WGS sequence"/>
</dbReference>